<keyword evidence="1" id="KW-0969">Cilium</keyword>
<dbReference type="InterPro" id="IPR020022">
    <property type="entry name" value="N-acetyl_sugar_amidoTrfase"/>
</dbReference>
<protein>
    <submittedName>
        <fullName evidence="1">Flagellin modification protein, PseA</fullName>
    </submittedName>
</protein>
<evidence type="ECO:0000313" key="1">
    <source>
        <dbReference type="EMBL" id="CAD5937762.1"/>
    </source>
</evidence>
<dbReference type="AlphaFoldDB" id="A0AAD1Q267"/>
<dbReference type="EMBL" id="LR882963">
    <property type="protein sequence ID" value="CAD5937762.1"/>
    <property type="molecule type" value="Genomic_DNA"/>
</dbReference>
<dbReference type="SUPFAM" id="SSF52402">
    <property type="entry name" value="Adenine nucleotide alpha hydrolases-like"/>
    <property type="match status" value="1"/>
</dbReference>
<dbReference type="Proteomes" id="UP001153761">
    <property type="component" value="Chromosome"/>
</dbReference>
<proteinExistence type="predicted"/>
<keyword evidence="1" id="KW-0966">Cell projection</keyword>
<accession>A0AAD1Q267</accession>
<evidence type="ECO:0000313" key="2">
    <source>
        <dbReference type="Proteomes" id="UP001153761"/>
    </source>
</evidence>
<dbReference type="RefSeq" id="WP_301947673.1">
    <property type="nucleotide sequence ID" value="NZ_LR882963.1"/>
</dbReference>
<sequence>MIRYCSCCVIPETKPDLFIDEEGVCSACRNMEKRQLVDWESRKQELLKLLDRYRSKDGSNYDCIVPVSGGKDSHFQVIRMLELGMNPLCVTSTTDKLSDIGRRNIENLKNLGVDYIEVTVNPTVRRTINKLALTQIGDISWPEHVVIFTIPVRIATQFNIPLIIWGENPQNEYGGPASATENNTLTRRWLEEFGGLLGLRVSDLIGQEGIERKHLIQYSYPSDEDLQRVGLTGLFLGYYLPWDGYQNALYAQAHGFETYHKPVEGSLVNYENLDNYQTGIHDYFKFLKYGFGRATDLACLHIRRGRLSRQDAIKLVRMHDGKFPWVYLGCHIEEILKDVGMTLDEFIHICDRFTNKKLFVCDSRGNLVKDKDGNLTKINYDNLD</sequence>
<reference evidence="1" key="1">
    <citation type="submission" date="2020-09" db="EMBL/GenBank/DDBJ databases">
        <authorList>
            <person name="Blom J."/>
        </authorList>
    </citation>
    <scope>NUCLEOTIDE SEQUENCE</scope>
    <source>
        <strain evidence="1">No.66</strain>
    </source>
</reference>
<gene>
    <name evidence="1" type="ORF">PANO66_01773</name>
</gene>
<organism evidence="1 2">
    <name type="scientific">Planktothrix agardhii</name>
    <name type="common">Oscillatoria agardhii</name>
    <dbReference type="NCBI Taxonomy" id="1160"/>
    <lineage>
        <taxon>Bacteria</taxon>
        <taxon>Bacillati</taxon>
        <taxon>Cyanobacteriota</taxon>
        <taxon>Cyanophyceae</taxon>
        <taxon>Oscillatoriophycideae</taxon>
        <taxon>Oscillatoriales</taxon>
        <taxon>Microcoleaceae</taxon>
        <taxon>Planktothrix</taxon>
    </lineage>
</organism>
<keyword evidence="1" id="KW-0282">Flagellum</keyword>
<dbReference type="NCBIfam" id="TIGR03573">
    <property type="entry name" value="WbuX"/>
    <property type="match status" value="1"/>
</dbReference>
<name>A0AAD1Q267_PLAAG</name>